<dbReference type="Proteomes" id="UP000430120">
    <property type="component" value="Unassembled WGS sequence"/>
</dbReference>
<evidence type="ECO:0000313" key="2">
    <source>
        <dbReference type="Proteomes" id="UP000430120"/>
    </source>
</evidence>
<evidence type="ECO:0000313" key="1">
    <source>
        <dbReference type="EMBL" id="KAB0577506.1"/>
    </source>
</evidence>
<dbReference type="AlphaFoldDB" id="A0A643F8E7"/>
<dbReference type="OrthoDB" id="120841at2"/>
<comment type="caution">
    <text evidence="1">The sequence shown here is derived from an EMBL/GenBank/DDBJ whole genome shotgun (WGS) entry which is preliminary data.</text>
</comment>
<dbReference type="RefSeq" id="WP_151125186.1">
    <property type="nucleotide sequence ID" value="NZ_CP088081.1"/>
</dbReference>
<sequence length="280" mass="30682">MPRPPLRPARPPRWRLARAGLALSLGLGLGLALSLATGLRASTPLRPAPHPGLAQLPPQMLWAWERPEDLRGLPPDTGVAWLATSIRLRGEAADIRPRAQPLRVSPGTVLLPVLHVDADPRDHPALNPAQREAIVASALRLVQGQPVHALQLDFEVRRSQRPFLAEVVRALRARLPAEVALSMTALASWCAGDAWMDGLPADEIVPMAFRMDRDDRTLRALLARDGHFPRPYCQQAAGTATDEAPVTGLQAPRRYHFAPQPWTRDQWTALLNTPSPPAAR</sequence>
<proteinExistence type="predicted"/>
<protein>
    <recommendedName>
        <fullName evidence="3">DUF3142 domain-containing protein</fullName>
    </recommendedName>
</protein>
<keyword evidence="2" id="KW-1185">Reference proteome</keyword>
<reference evidence="1 2" key="1">
    <citation type="submission" date="2019-09" db="EMBL/GenBank/DDBJ databases">
        <title>Draft genome sequences of 48 bacterial type strains from the CCUG.</title>
        <authorList>
            <person name="Tunovic T."/>
            <person name="Pineiro-Iglesias B."/>
            <person name="Unosson C."/>
            <person name="Inganas E."/>
            <person name="Ohlen M."/>
            <person name="Cardew S."/>
            <person name="Jensie-Markopoulos S."/>
            <person name="Salva-Serra F."/>
            <person name="Jaen-Luchoro D."/>
            <person name="Karlsson R."/>
            <person name="Svensson-Stadler L."/>
            <person name="Chun J."/>
            <person name="Moore E."/>
        </authorList>
    </citation>
    <scope>NUCLEOTIDE SEQUENCE [LARGE SCALE GENOMIC DNA]</scope>
    <source>
        <strain evidence="1 2">CCUG 30977</strain>
    </source>
</reference>
<accession>A0A643F8E7</accession>
<gene>
    <name evidence="1" type="ORF">F7Q92_16420</name>
</gene>
<evidence type="ECO:0008006" key="3">
    <source>
        <dbReference type="Google" id="ProtNLM"/>
    </source>
</evidence>
<name>A0A643F8E7_IDEDE</name>
<dbReference type="EMBL" id="VZPB01000046">
    <property type="protein sequence ID" value="KAB0577506.1"/>
    <property type="molecule type" value="Genomic_DNA"/>
</dbReference>
<organism evidence="1 2">
    <name type="scientific">Ideonella dechloratans</name>
    <dbReference type="NCBI Taxonomy" id="36863"/>
    <lineage>
        <taxon>Bacteria</taxon>
        <taxon>Pseudomonadati</taxon>
        <taxon>Pseudomonadota</taxon>
        <taxon>Betaproteobacteria</taxon>
        <taxon>Burkholderiales</taxon>
        <taxon>Sphaerotilaceae</taxon>
        <taxon>Ideonella</taxon>
    </lineage>
</organism>